<name>A0A0L7LLT6_OPEBR</name>
<evidence type="ECO:0000259" key="2">
    <source>
        <dbReference type="Pfam" id="PF08393"/>
    </source>
</evidence>
<dbReference type="Pfam" id="PF17921">
    <property type="entry name" value="Integrase_H2C2"/>
    <property type="match status" value="1"/>
</dbReference>
<dbReference type="Gene3D" id="1.10.287.2620">
    <property type="match status" value="1"/>
</dbReference>
<dbReference type="Gene3D" id="1.20.58.1120">
    <property type="match status" value="1"/>
</dbReference>
<dbReference type="GO" id="GO:0005858">
    <property type="term" value="C:axonemal dynein complex"/>
    <property type="evidence" value="ECO:0007669"/>
    <property type="project" value="TreeGrafter"/>
</dbReference>
<dbReference type="InterPro" id="IPR013602">
    <property type="entry name" value="Dynein_heavy_linker"/>
</dbReference>
<dbReference type="Pfam" id="PF08393">
    <property type="entry name" value="DHC_N2"/>
    <property type="match status" value="1"/>
</dbReference>
<evidence type="ECO:0000256" key="1">
    <source>
        <dbReference type="ARBA" id="ARBA00008887"/>
    </source>
</evidence>
<accession>A0A0L7LLT6</accession>
<sequence>MFSSPIVITAGCFTQKQPSAASELNTKVEACGINVNGARSQQVHGQSGIRSQDRINRRAEKNSADLSRFIVKPRLTKALASEKILSWDADGIWEWRRDDHMGGENKRSRSGSTMGGLRSYFRMVSEHKDVVRAVMALQGMMYMFKPDIEKLLKTYGKFANVWAEDRVHQIQNFVDSNPLNVIVGDMLKTYEAKTEEILRIPERHIIGSIQINMDNVKLGLHIESIEWKRILGKLLSIAYKERVNKMMQFINDRMKVIMDMELDLIIESYDLFAQFSIDVPKEDADMVYGLRYAFQNMLLTKELTQGVSSFLADVLKFDADYELNGPLTPGLTAREASDRVIMFQSRFDDLWRKFEMYSTGEKLFGMEVKDYPILHQRKKDLGLLSKLYSLYLSVMNSIDGYFETPWSGTDIELIVTQLADFDLRCRKLPKAMKDWAAYIELKKKIDDFNETCPLLELMADKAMKDRHWSRLEKLMNCVLDVESESFTLANIMEAPLLQNKEDVEDICISAVKEKDIEAKLKQVIADWAVVDLTFGPFKNRGELLLRAQDTLDIITLLEDTMMVLNSLSSNRYNAPFKKDIMLWINKVVGTTEILEKWLAVQNLWMYLEAVFVGGDISKQLPAEAKRFGVIDKTYVKIMYRARDIVNCVETCTVDDSLKHLLPHLFEQLEACQKSLTGYLETKRLIFPRFFFVSDPPHLPSIFDALYTVSFDDKDRIIAINSDNGETIPLDKIVSCMGGVELWLNSLLDSMKDAVRNIIALISQAMASDPEFEFLVAFWHFPGQILWTVDSEYALKKSKADKFIMRITNQRWLDLLNGLIDMTVRDLTSLDRTRVETMITIHVHQRDIFDDLVRMRIKTPVDFEWQKQARFYYLEDSDDCIVSITDVDFIYQYIVLNEIKETLHVSLLITVVGEATYSLMCDLCSPVHPETKTFDELVKLPHWPDKCRFAQYNCDECGVRGHLKVMCKTRRDSGALQNYVSDDEGEDFFNIQVDGTGDRPYIITIESFEFEVDTGSRISTISENCYQRNFPKKVIQPDYLNLRCYVGSKMDSLGFIDVDLVLGNVSAPGCRLHVIRNGGRPLLGREWMRALRIKNITIDMHAISDYVSDPFVNRLAAEFPEVFTENTEIGNKNLGKTAERFLLDKFSGKASNVDQWIHEYENECTRFEIIQDAEKIETLKHLLEKHKNIIKQIHENMCHIGIKQMQKKIGKHYTAKNLIKNINDVCKRCETCIKN</sequence>
<dbReference type="InterPro" id="IPR026983">
    <property type="entry name" value="DHC"/>
</dbReference>
<gene>
    <name evidence="4" type="ORF">OBRU01_03864</name>
</gene>
<dbReference type="SUPFAM" id="SSF50630">
    <property type="entry name" value="Acid proteases"/>
    <property type="match status" value="1"/>
</dbReference>
<dbReference type="FunFam" id="1.20.140.100:FF:000003">
    <property type="entry name" value="Dynein, axonemal, heavy chain 5"/>
    <property type="match status" value="1"/>
</dbReference>
<dbReference type="EMBL" id="JTDY01000634">
    <property type="protein sequence ID" value="KOB76400.1"/>
    <property type="molecule type" value="Genomic_DNA"/>
</dbReference>
<feature type="domain" description="Dynein heavy chain linker" evidence="2">
    <location>
        <begin position="375"/>
        <end position="759"/>
    </location>
</feature>
<dbReference type="InterPro" id="IPR042222">
    <property type="entry name" value="Dynein_2_N"/>
</dbReference>
<dbReference type="Gene3D" id="3.20.180.20">
    <property type="entry name" value="Dynein heavy chain, N-terminal domain 2"/>
    <property type="match status" value="1"/>
</dbReference>
<proteinExistence type="inferred from homology"/>
<organism evidence="4 5">
    <name type="scientific">Operophtera brumata</name>
    <name type="common">Winter moth</name>
    <name type="synonym">Phalaena brumata</name>
    <dbReference type="NCBI Taxonomy" id="104452"/>
    <lineage>
        <taxon>Eukaryota</taxon>
        <taxon>Metazoa</taxon>
        <taxon>Ecdysozoa</taxon>
        <taxon>Arthropoda</taxon>
        <taxon>Hexapoda</taxon>
        <taxon>Insecta</taxon>
        <taxon>Pterygota</taxon>
        <taxon>Neoptera</taxon>
        <taxon>Endopterygota</taxon>
        <taxon>Lepidoptera</taxon>
        <taxon>Glossata</taxon>
        <taxon>Ditrysia</taxon>
        <taxon>Geometroidea</taxon>
        <taxon>Geometridae</taxon>
        <taxon>Larentiinae</taxon>
        <taxon>Operophtera</taxon>
    </lineage>
</organism>
<dbReference type="FunFam" id="1.10.287.2620:FF:000003">
    <property type="entry name" value="Dynein, axonemal, heavy chain 5"/>
    <property type="match status" value="1"/>
</dbReference>
<dbReference type="GO" id="GO:0051959">
    <property type="term" value="F:dynein light intermediate chain binding"/>
    <property type="evidence" value="ECO:0007669"/>
    <property type="project" value="InterPro"/>
</dbReference>
<dbReference type="Gene3D" id="1.10.340.70">
    <property type="match status" value="1"/>
</dbReference>
<reference evidence="4 5" key="1">
    <citation type="journal article" date="2015" name="Genome Biol. Evol.">
        <title>The genome of winter moth (Operophtera brumata) provides a genomic perspective on sexual dimorphism and phenology.</title>
        <authorList>
            <person name="Derks M.F."/>
            <person name="Smit S."/>
            <person name="Salis L."/>
            <person name="Schijlen E."/>
            <person name="Bossers A."/>
            <person name="Mateman C."/>
            <person name="Pijl A.S."/>
            <person name="de Ridder D."/>
            <person name="Groenen M.A."/>
            <person name="Visser M.E."/>
            <person name="Megens H.J."/>
        </authorList>
    </citation>
    <scope>NUCLEOTIDE SEQUENCE [LARGE SCALE GENOMIC DNA]</scope>
    <source>
        <strain evidence="4">WM2013NL</strain>
        <tissue evidence="4">Head and thorax</tissue>
    </source>
</reference>
<dbReference type="Proteomes" id="UP000037510">
    <property type="component" value="Unassembled WGS sequence"/>
</dbReference>
<evidence type="ECO:0000259" key="3">
    <source>
        <dbReference type="Pfam" id="PF17921"/>
    </source>
</evidence>
<dbReference type="InterPro" id="IPR042228">
    <property type="entry name" value="Dynein_linker_3"/>
</dbReference>
<keyword evidence="5" id="KW-1185">Reference proteome</keyword>
<feature type="domain" description="Integrase zinc-binding" evidence="3">
    <location>
        <begin position="1185"/>
        <end position="1234"/>
    </location>
</feature>
<comment type="similarity">
    <text evidence="1">Belongs to the dynein heavy chain family.</text>
</comment>
<dbReference type="PANTHER" id="PTHR46532:SF4">
    <property type="entry name" value="AAA+ ATPASE DOMAIN-CONTAINING PROTEIN"/>
    <property type="match status" value="1"/>
</dbReference>
<dbReference type="Gene3D" id="1.20.140.100">
    <property type="entry name" value="Dynein heavy chain, N-terminal domain 2"/>
    <property type="match status" value="1"/>
</dbReference>
<dbReference type="GO" id="GO:0045505">
    <property type="term" value="F:dynein intermediate chain binding"/>
    <property type="evidence" value="ECO:0007669"/>
    <property type="project" value="InterPro"/>
</dbReference>
<comment type="caution">
    <text evidence="4">The sequence shown here is derived from an EMBL/GenBank/DDBJ whole genome shotgun (WGS) entry which is preliminary data.</text>
</comment>
<evidence type="ECO:0000313" key="5">
    <source>
        <dbReference type="Proteomes" id="UP000037510"/>
    </source>
</evidence>
<protein>
    <submittedName>
        <fullName evidence="4">Uncharacterized protein</fullName>
    </submittedName>
</protein>
<dbReference type="InterPro" id="IPR021109">
    <property type="entry name" value="Peptidase_aspartic_dom_sf"/>
</dbReference>
<dbReference type="STRING" id="104452.A0A0L7LLT6"/>
<dbReference type="PANTHER" id="PTHR46532">
    <property type="entry name" value="MALE FERTILITY FACTOR KL5"/>
    <property type="match status" value="1"/>
</dbReference>
<dbReference type="GO" id="GO:0007018">
    <property type="term" value="P:microtubule-based movement"/>
    <property type="evidence" value="ECO:0007669"/>
    <property type="project" value="InterPro"/>
</dbReference>
<dbReference type="InterPro" id="IPR041588">
    <property type="entry name" value="Integrase_H2C2"/>
</dbReference>
<dbReference type="AlphaFoldDB" id="A0A0L7LLT6"/>
<evidence type="ECO:0000313" key="4">
    <source>
        <dbReference type="EMBL" id="KOB76400.1"/>
    </source>
</evidence>